<dbReference type="SUPFAM" id="SSF51735">
    <property type="entry name" value="NAD(P)-binding Rossmann-fold domains"/>
    <property type="match status" value="1"/>
</dbReference>
<dbReference type="InterPro" id="IPR036291">
    <property type="entry name" value="NAD(P)-bd_dom_sf"/>
</dbReference>
<organism evidence="3 4">
    <name type="scientific">Mycena maculata</name>
    <dbReference type="NCBI Taxonomy" id="230809"/>
    <lineage>
        <taxon>Eukaryota</taxon>
        <taxon>Fungi</taxon>
        <taxon>Dikarya</taxon>
        <taxon>Basidiomycota</taxon>
        <taxon>Agaricomycotina</taxon>
        <taxon>Agaricomycetes</taxon>
        <taxon>Agaricomycetidae</taxon>
        <taxon>Agaricales</taxon>
        <taxon>Marasmiineae</taxon>
        <taxon>Mycenaceae</taxon>
        <taxon>Mycena</taxon>
    </lineage>
</organism>
<dbReference type="Proteomes" id="UP001215280">
    <property type="component" value="Unassembled WGS sequence"/>
</dbReference>
<evidence type="ECO:0000256" key="2">
    <source>
        <dbReference type="SAM" id="MobiDB-lite"/>
    </source>
</evidence>
<comment type="caution">
    <text evidence="3">The sequence shown here is derived from an EMBL/GenBank/DDBJ whole genome shotgun (WGS) entry which is preliminary data.</text>
</comment>
<sequence length="316" mass="35289">MDARPFHENRVRGHPRENLPRHRIQRRYRLSTSLRTNSPTRPPPSTSCAATPSRVKPRARSEEATGNKNIHVRAIDLGSVASVREFASTWETPVPIHVLVNNAGVVTSKYLKTHDGHEINFLIHALVPHVLSLGLLPMLADQARIVNVVSYAHYNSTVALGHGRPKYAYDARQAQQRRRGDPTLAHTMALLTLQGHADDARPRVAAPPDREPLVRTEEDRRAQLPTREQRSVTRDHGTKKIRKTLERIAGIFAITPEQGAVTPYFLASSEAAKGVYDFGYCDRRVKRVPGQPVLNEPLCAAMWDACIPDEDSETLA</sequence>
<name>A0AAD7HZL8_9AGAR</name>
<evidence type="ECO:0000256" key="1">
    <source>
        <dbReference type="ARBA" id="ARBA00023002"/>
    </source>
</evidence>
<protein>
    <submittedName>
        <fullName evidence="3">Uncharacterized protein</fullName>
    </submittedName>
</protein>
<dbReference type="AlphaFoldDB" id="A0AAD7HZL8"/>
<accession>A0AAD7HZL8</accession>
<dbReference type="EMBL" id="JARJLG010000186">
    <property type="protein sequence ID" value="KAJ7730988.1"/>
    <property type="molecule type" value="Genomic_DNA"/>
</dbReference>
<feature type="region of interest" description="Disordered" evidence="2">
    <location>
        <begin position="197"/>
        <end position="238"/>
    </location>
</feature>
<evidence type="ECO:0000313" key="3">
    <source>
        <dbReference type="EMBL" id="KAJ7730988.1"/>
    </source>
</evidence>
<keyword evidence="4" id="KW-1185">Reference proteome</keyword>
<feature type="compositionally biased region" description="Low complexity" evidence="2">
    <location>
        <begin position="30"/>
        <end position="39"/>
    </location>
</feature>
<dbReference type="PANTHER" id="PTHR43157:SF31">
    <property type="entry name" value="PHOSPHATIDYLINOSITOL-GLYCAN BIOSYNTHESIS CLASS F PROTEIN"/>
    <property type="match status" value="1"/>
</dbReference>
<feature type="region of interest" description="Disordered" evidence="2">
    <location>
        <begin position="1"/>
        <end position="67"/>
    </location>
</feature>
<gene>
    <name evidence="3" type="ORF">DFH07DRAFT_945270</name>
</gene>
<feature type="compositionally biased region" description="Basic and acidic residues" evidence="2">
    <location>
        <begin position="1"/>
        <end position="20"/>
    </location>
</feature>
<proteinExistence type="predicted"/>
<dbReference type="PANTHER" id="PTHR43157">
    <property type="entry name" value="PHOSPHATIDYLINOSITOL-GLYCAN BIOSYNTHESIS CLASS F PROTEIN-RELATED"/>
    <property type="match status" value="1"/>
</dbReference>
<dbReference type="GO" id="GO:0016491">
    <property type="term" value="F:oxidoreductase activity"/>
    <property type="evidence" value="ECO:0007669"/>
    <property type="project" value="UniProtKB-KW"/>
</dbReference>
<evidence type="ECO:0000313" key="4">
    <source>
        <dbReference type="Proteomes" id="UP001215280"/>
    </source>
</evidence>
<dbReference type="Gene3D" id="3.40.50.720">
    <property type="entry name" value="NAD(P)-binding Rossmann-like Domain"/>
    <property type="match status" value="1"/>
</dbReference>
<keyword evidence="1" id="KW-0560">Oxidoreductase</keyword>
<reference evidence="3" key="1">
    <citation type="submission" date="2023-03" db="EMBL/GenBank/DDBJ databases">
        <title>Massive genome expansion in bonnet fungi (Mycena s.s.) driven by repeated elements and novel gene families across ecological guilds.</title>
        <authorList>
            <consortium name="Lawrence Berkeley National Laboratory"/>
            <person name="Harder C.B."/>
            <person name="Miyauchi S."/>
            <person name="Viragh M."/>
            <person name="Kuo A."/>
            <person name="Thoen E."/>
            <person name="Andreopoulos B."/>
            <person name="Lu D."/>
            <person name="Skrede I."/>
            <person name="Drula E."/>
            <person name="Henrissat B."/>
            <person name="Morin E."/>
            <person name="Kohler A."/>
            <person name="Barry K."/>
            <person name="LaButti K."/>
            <person name="Morin E."/>
            <person name="Salamov A."/>
            <person name="Lipzen A."/>
            <person name="Mereny Z."/>
            <person name="Hegedus B."/>
            <person name="Baldrian P."/>
            <person name="Stursova M."/>
            <person name="Weitz H."/>
            <person name="Taylor A."/>
            <person name="Grigoriev I.V."/>
            <person name="Nagy L.G."/>
            <person name="Martin F."/>
            <person name="Kauserud H."/>
        </authorList>
    </citation>
    <scope>NUCLEOTIDE SEQUENCE</scope>
    <source>
        <strain evidence="3">CBHHK188m</strain>
    </source>
</reference>